<keyword evidence="2" id="KW-1003">Cell membrane</keyword>
<evidence type="ECO:0000256" key="4">
    <source>
        <dbReference type="ARBA" id="ARBA00022989"/>
    </source>
</evidence>
<dbReference type="PROSITE" id="PS00237">
    <property type="entry name" value="G_PROTEIN_RECEP_F1_1"/>
    <property type="match status" value="1"/>
</dbReference>
<keyword evidence="7 9" id="KW-0675">Receptor</keyword>
<keyword evidence="13" id="KW-1185">Reference proteome</keyword>
<evidence type="ECO:0000256" key="3">
    <source>
        <dbReference type="ARBA" id="ARBA00022692"/>
    </source>
</evidence>
<feature type="transmembrane region" description="Helical" evidence="10">
    <location>
        <begin position="467"/>
        <end position="487"/>
    </location>
</feature>
<feature type="transmembrane region" description="Helical" evidence="10">
    <location>
        <begin position="161"/>
        <end position="184"/>
    </location>
</feature>
<dbReference type="InterPro" id="IPR017452">
    <property type="entry name" value="GPCR_Rhodpsn_7TM"/>
</dbReference>
<feature type="transmembrane region" description="Helical" evidence="10">
    <location>
        <begin position="53"/>
        <end position="78"/>
    </location>
</feature>
<dbReference type="PROSITE" id="PS50262">
    <property type="entry name" value="G_PROTEIN_RECEP_F1_2"/>
    <property type="match status" value="2"/>
</dbReference>
<feature type="transmembrane region" description="Helical" evidence="10">
    <location>
        <begin position="90"/>
        <end position="108"/>
    </location>
</feature>
<comment type="caution">
    <text evidence="12">The sequence shown here is derived from an EMBL/GenBank/DDBJ whole genome shotgun (WGS) entry which is preliminary data.</text>
</comment>
<dbReference type="PRINTS" id="PR00237">
    <property type="entry name" value="GPCRRHODOPSN"/>
</dbReference>
<feature type="non-terminal residue" evidence="12">
    <location>
        <position position="515"/>
    </location>
</feature>
<sequence>AVKILLLILAVSDLGVGLLVQPLYITRLVMMIKENAQTRTFEITLKFFFSTKWFLASALFFGVVALATDILLALHLHLRYQELVTQKRVVFSPSFTAITLNIVTIIALRKPLTIPRALKIFLLSLAVSDLGVGLLVQPLYITRLVMMIKENAQTRTFEITLKFFFSTKWFLASASFLGVVALAADRLLALHLHLRYQELVTQKRVVALVISIWIISAILMLLSIWIPNALWIIFVPVTSVCYLTTALSYFKIFLAVRHHSNHIHVLQAQLAQNNGGDMTKAARERKAAVGTFYVYLVFLICYLPSTCFSIILRSAGLSTMLFQFGLYANTLMLLNSSLNPLIYSWKMRHVRHAIMEILRNILPHPHHFTHRQLCLQRLLQFYPFHTKHCNNIRSEKTIDDTKSSKNIPAESGYAQTRYFDITLNSFYATGTFLSIASFFGVVALTADRFLAVHFHLRYQELVTHKRVVAVVISIWIMSAILMLQFIWIPSNVATIISVPVESVFYLTTALFNFKI</sequence>
<proteinExistence type="inferred from homology"/>
<evidence type="ECO:0000256" key="9">
    <source>
        <dbReference type="RuleBase" id="RU000688"/>
    </source>
</evidence>
<evidence type="ECO:0000256" key="6">
    <source>
        <dbReference type="ARBA" id="ARBA00023136"/>
    </source>
</evidence>
<accession>A0ABN8MZ20</accession>
<reference evidence="12 13" key="1">
    <citation type="submission" date="2022-05" db="EMBL/GenBank/DDBJ databases">
        <authorList>
            <consortium name="Genoscope - CEA"/>
            <person name="William W."/>
        </authorList>
    </citation>
    <scope>NUCLEOTIDE SEQUENCE [LARGE SCALE GENOMIC DNA]</scope>
</reference>
<evidence type="ECO:0000256" key="10">
    <source>
        <dbReference type="SAM" id="Phobius"/>
    </source>
</evidence>
<evidence type="ECO:0000259" key="11">
    <source>
        <dbReference type="PROSITE" id="PS50262"/>
    </source>
</evidence>
<dbReference type="InterPro" id="IPR000276">
    <property type="entry name" value="GPCR_Rhodpsn"/>
</dbReference>
<dbReference type="Proteomes" id="UP001159405">
    <property type="component" value="Unassembled WGS sequence"/>
</dbReference>
<keyword evidence="4 10" id="KW-1133">Transmembrane helix</keyword>
<feature type="transmembrane region" description="Helical" evidence="10">
    <location>
        <begin position="292"/>
        <end position="312"/>
    </location>
</feature>
<dbReference type="PANTHER" id="PTHR24249:SF372">
    <property type="entry name" value="G-PROTEIN COUPLED RECEPTORS FAMILY 1 PROFILE DOMAIN-CONTAINING PROTEIN"/>
    <property type="match status" value="1"/>
</dbReference>
<gene>
    <name evidence="12" type="ORF">PLOB_00035377</name>
</gene>
<dbReference type="CDD" id="cd00637">
    <property type="entry name" value="7tm_classA_rhodopsin-like"/>
    <property type="match status" value="1"/>
</dbReference>
<feature type="domain" description="G-protein coupled receptors family 1 profile" evidence="11">
    <location>
        <begin position="436"/>
        <end position="515"/>
    </location>
</feature>
<dbReference type="EMBL" id="CALNXK010000005">
    <property type="protein sequence ID" value="CAH3037170.1"/>
    <property type="molecule type" value="Genomic_DNA"/>
</dbReference>
<feature type="non-terminal residue" evidence="12">
    <location>
        <position position="1"/>
    </location>
</feature>
<feature type="transmembrane region" description="Helical" evidence="10">
    <location>
        <begin position="120"/>
        <end position="141"/>
    </location>
</feature>
<keyword evidence="3 9" id="KW-0812">Transmembrane</keyword>
<feature type="transmembrane region" description="Helical" evidence="10">
    <location>
        <begin position="231"/>
        <end position="250"/>
    </location>
</feature>
<evidence type="ECO:0000256" key="5">
    <source>
        <dbReference type="ARBA" id="ARBA00023040"/>
    </source>
</evidence>
<feature type="transmembrane region" description="Helical" evidence="10">
    <location>
        <begin position="426"/>
        <end position="446"/>
    </location>
</feature>
<keyword evidence="8 9" id="KW-0807">Transducer</keyword>
<protein>
    <recommendedName>
        <fullName evidence="11">G-protein coupled receptors family 1 profile domain-containing protein</fullName>
    </recommendedName>
</protein>
<name>A0ABN8MZ20_9CNID</name>
<keyword evidence="5 9" id="KW-0297">G-protein coupled receptor</keyword>
<comment type="subcellular location">
    <subcellularLocation>
        <location evidence="1">Cell membrane</location>
        <topology evidence="1">Multi-pass membrane protein</topology>
    </subcellularLocation>
</comment>
<evidence type="ECO:0000256" key="1">
    <source>
        <dbReference type="ARBA" id="ARBA00004651"/>
    </source>
</evidence>
<evidence type="ECO:0000256" key="2">
    <source>
        <dbReference type="ARBA" id="ARBA00022475"/>
    </source>
</evidence>
<feature type="domain" description="G-protein coupled receptors family 1 profile" evidence="11">
    <location>
        <begin position="100"/>
        <end position="343"/>
    </location>
</feature>
<evidence type="ECO:0000313" key="12">
    <source>
        <dbReference type="EMBL" id="CAH3037170.1"/>
    </source>
</evidence>
<organism evidence="12 13">
    <name type="scientific">Porites lobata</name>
    <dbReference type="NCBI Taxonomy" id="104759"/>
    <lineage>
        <taxon>Eukaryota</taxon>
        <taxon>Metazoa</taxon>
        <taxon>Cnidaria</taxon>
        <taxon>Anthozoa</taxon>
        <taxon>Hexacorallia</taxon>
        <taxon>Scleractinia</taxon>
        <taxon>Fungiina</taxon>
        <taxon>Poritidae</taxon>
        <taxon>Porites</taxon>
    </lineage>
</organism>
<dbReference type="Pfam" id="PF00001">
    <property type="entry name" value="7tm_1"/>
    <property type="match status" value="2"/>
</dbReference>
<dbReference type="SUPFAM" id="SSF81321">
    <property type="entry name" value="Family A G protein-coupled receptor-like"/>
    <property type="match status" value="2"/>
</dbReference>
<dbReference type="Gene3D" id="1.20.1070.10">
    <property type="entry name" value="Rhodopsin 7-helix transmembrane proteins"/>
    <property type="match status" value="3"/>
</dbReference>
<feature type="transmembrane region" description="Helical" evidence="10">
    <location>
        <begin position="205"/>
        <end position="225"/>
    </location>
</feature>
<feature type="transmembrane region" description="Helical" evidence="10">
    <location>
        <begin position="6"/>
        <end position="32"/>
    </location>
</feature>
<evidence type="ECO:0000256" key="7">
    <source>
        <dbReference type="ARBA" id="ARBA00023170"/>
    </source>
</evidence>
<dbReference type="InterPro" id="IPR050569">
    <property type="entry name" value="TAAR"/>
</dbReference>
<comment type="similarity">
    <text evidence="9">Belongs to the G-protein coupled receptor 1 family.</text>
</comment>
<keyword evidence="6 10" id="KW-0472">Membrane</keyword>
<evidence type="ECO:0000256" key="8">
    <source>
        <dbReference type="ARBA" id="ARBA00023224"/>
    </source>
</evidence>
<dbReference type="PANTHER" id="PTHR24249">
    <property type="entry name" value="HISTAMINE RECEPTOR-RELATED G-PROTEIN COUPLED RECEPTOR"/>
    <property type="match status" value="1"/>
</dbReference>
<evidence type="ECO:0000313" key="13">
    <source>
        <dbReference type="Proteomes" id="UP001159405"/>
    </source>
</evidence>